<evidence type="ECO:0000313" key="2">
    <source>
        <dbReference type="EMBL" id="CCI73932.1"/>
    </source>
</evidence>
<protein>
    <submittedName>
        <fullName evidence="2">ECU04_1425 protein</fullName>
    </submittedName>
</protein>
<accession>I7L8I1</accession>
<dbReference type="HOGENOM" id="CLU_2849675_0_0_1"/>
<proteinExistence type="predicted"/>
<dbReference type="KEGG" id="ecu:ECU04_1425"/>
<reference evidence="2 3" key="2">
    <citation type="journal article" date="2009" name="BMC Genomics">
        <title>Identification of transcriptional signals in Encephalitozoon cuniculi widespread among Microsporidia phylum: support for accurate structural genome annotation.</title>
        <authorList>
            <person name="Peyretaillade E."/>
            <person name="Goncalves O."/>
            <person name="Terrat S."/>
            <person name="Dugat-Bony E."/>
            <person name="Wincker P."/>
            <person name="Cornman R.S."/>
            <person name="Evans J.D."/>
            <person name="Delbac F."/>
            <person name="Peyret P."/>
        </authorList>
    </citation>
    <scope>NUCLEOTIDE SEQUENCE [LARGE SCALE GENOMIC DNA]</scope>
    <source>
        <strain evidence="2 3">GB-M1</strain>
    </source>
</reference>
<evidence type="ECO:0000256" key="1">
    <source>
        <dbReference type="SAM" id="MobiDB-lite"/>
    </source>
</evidence>
<name>I7L8I1_ENCCU</name>
<organism evidence="2 3">
    <name type="scientific">Encephalitozoon cuniculi (strain GB-M1)</name>
    <name type="common">Microsporidian parasite</name>
    <dbReference type="NCBI Taxonomy" id="284813"/>
    <lineage>
        <taxon>Eukaryota</taxon>
        <taxon>Fungi</taxon>
        <taxon>Fungi incertae sedis</taxon>
        <taxon>Microsporidia</taxon>
        <taxon>Unikaryonidae</taxon>
        <taxon>Encephalitozoon</taxon>
    </lineage>
</organism>
<dbReference type="GeneID" id="77136345"/>
<dbReference type="InParanoid" id="I7L8I1"/>
<sequence length="72" mass="8066">MKSNELPGFDEHPEPIYELIESMGTSNAMPRKELIEAILGSKEFKDYGSLTNQKDDELHSSKMAPTPGDRNV</sequence>
<dbReference type="RefSeq" id="NP_001402489.1">
    <property type="nucleotide sequence ID" value="NM_001415603.1"/>
</dbReference>
<dbReference type="VEuPathDB" id="MicrosporidiaDB:ECU04_1425"/>
<reference evidence="2 3" key="1">
    <citation type="journal article" date="2001" name="Nature">
        <title>Genome sequence and gene compaction of the eukaryote parasite Encephalitozoon cuniculi.</title>
        <authorList>
            <person name="Katinka M.D."/>
            <person name="Duprat S."/>
            <person name="Cornillot E."/>
            <person name="Metenier G."/>
            <person name="Thomarat F."/>
            <person name="Prensier G."/>
            <person name="Barbe V."/>
            <person name="Peyretaillade E."/>
            <person name="Brottier P."/>
            <person name="Wincker P."/>
            <person name="Delbac F."/>
            <person name="El Alaoui H."/>
            <person name="Peyret P."/>
            <person name="Saurin W."/>
            <person name="Gouy M."/>
            <person name="Weissenbach J."/>
            <person name="Vivares C.P."/>
        </authorList>
    </citation>
    <scope>NUCLEOTIDE SEQUENCE [LARGE SCALE GENOMIC DNA]</scope>
    <source>
        <strain evidence="2 3">GB-M1</strain>
    </source>
</reference>
<evidence type="ECO:0000313" key="3">
    <source>
        <dbReference type="Proteomes" id="UP000000819"/>
    </source>
</evidence>
<gene>
    <name evidence="2" type="ordered locus">ECU04_1425</name>
</gene>
<dbReference type="AlphaFoldDB" id="I7L8I1"/>
<feature type="region of interest" description="Disordered" evidence="1">
    <location>
        <begin position="48"/>
        <end position="72"/>
    </location>
</feature>
<dbReference type="Proteomes" id="UP000000819">
    <property type="component" value="Chromosome IV"/>
</dbReference>
<dbReference type="EMBL" id="AL590444">
    <property type="protein sequence ID" value="CCI73932.1"/>
    <property type="molecule type" value="Genomic_DNA"/>
</dbReference>
<keyword evidence="3" id="KW-1185">Reference proteome</keyword>
<dbReference type="OrthoDB" id="2192785at2759"/>